<comment type="caution">
    <text evidence="1">The sequence shown here is derived from an EMBL/GenBank/DDBJ whole genome shotgun (WGS) entry which is preliminary data.</text>
</comment>
<name>A0ABR2S039_9ROSI</name>
<reference evidence="1 2" key="1">
    <citation type="journal article" date="2024" name="G3 (Bethesda)">
        <title>Genome assembly of Hibiscus sabdariffa L. provides insights into metabolisms of medicinal natural products.</title>
        <authorList>
            <person name="Kim T."/>
        </authorList>
    </citation>
    <scope>NUCLEOTIDE SEQUENCE [LARGE SCALE GENOMIC DNA]</scope>
    <source>
        <strain evidence="1">TK-2024</strain>
        <tissue evidence="1">Old leaves</tissue>
    </source>
</reference>
<dbReference type="EMBL" id="JBBPBN010000019">
    <property type="protein sequence ID" value="KAK9018339.1"/>
    <property type="molecule type" value="Genomic_DNA"/>
</dbReference>
<proteinExistence type="predicted"/>
<organism evidence="1 2">
    <name type="scientific">Hibiscus sabdariffa</name>
    <name type="common">roselle</name>
    <dbReference type="NCBI Taxonomy" id="183260"/>
    <lineage>
        <taxon>Eukaryota</taxon>
        <taxon>Viridiplantae</taxon>
        <taxon>Streptophyta</taxon>
        <taxon>Embryophyta</taxon>
        <taxon>Tracheophyta</taxon>
        <taxon>Spermatophyta</taxon>
        <taxon>Magnoliopsida</taxon>
        <taxon>eudicotyledons</taxon>
        <taxon>Gunneridae</taxon>
        <taxon>Pentapetalae</taxon>
        <taxon>rosids</taxon>
        <taxon>malvids</taxon>
        <taxon>Malvales</taxon>
        <taxon>Malvaceae</taxon>
        <taxon>Malvoideae</taxon>
        <taxon>Hibiscus</taxon>
    </lineage>
</organism>
<evidence type="ECO:0000313" key="1">
    <source>
        <dbReference type="EMBL" id="KAK9018339.1"/>
    </source>
</evidence>
<gene>
    <name evidence="1" type="ORF">V6N11_001315</name>
</gene>
<evidence type="ECO:0000313" key="2">
    <source>
        <dbReference type="Proteomes" id="UP001396334"/>
    </source>
</evidence>
<accession>A0ABR2S039</accession>
<keyword evidence="2" id="KW-1185">Reference proteome</keyword>
<protein>
    <submittedName>
        <fullName evidence="1">Uncharacterized protein</fullName>
    </submittedName>
</protein>
<sequence>MMMKGWFRGMGSVAGYGDGDECCWQREVGALDGHATINAPDLTGSLARAIEMGCRMAWHHGGWRGERRRPGFVTAAAEMGRAVGGC</sequence>
<dbReference type="Proteomes" id="UP001396334">
    <property type="component" value="Unassembled WGS sequence"/>
</dbReference>